<evidence type="ECO:0000256" key="3">
    <source>
        <dbReference type="ARBA" id="ARBA00022563"/>
    </source>
</evidence>
<evidence type="ECO:0000256" key="4">
    <source>
        <dbReference type="ARBA" id="ARBA00022605"/>
    </source>
</evidence>
<evidence type="ECO:0000256" key="8">
    <source>
        <dbReference type="ARBA" id="ARBA00023002"/>
    </source>
</evidence>
<feature type="domain" description="Tetrahydrofolate dehydrogenase/cyclohydrolase catalytic" evidence="13">
    <location>
        <begin position="5"/>
        <end position="119"/>
    </location>
</feature>
<dbReference type="FunFam" id="3.40.50.10860:FF:000005">
    <property type="entry name" value="C-1-tetrahydrofolate synthase, cytoplasmic, putative"/>
    <property type="match status" value="1"/>
</dbReference>
<dbReference type="GO" id="GO:0006164">
    <property type="term" value="P:purine nucleotide biosynthetic process"/>
    <property type="evidence" value="ECO:0007669"/>
    <property type="project" value="UniProtKB-KW"/>
</dbReference>
<evidence type="ECO:0000256" key="7">
    <source>
        <dbReference type="ARBA" id="ARBA00022857"/>
    </source>
</evidence>
<gene>
    <name evidence="12 15" type="primary">folD</name>
    <name evidence="15" type="ORF">GJQ69_04390</name>
</gene>
<comment type="subunit">
    <text evidence="2 12">Homodimer.</text>
</comment>
<comment type="caution">
    <text evidence="12">Lacks conserved residue(s) required for the propagation of feature annotation.</text>
</comment>
<dbReference type="GO" id="GO:0004488">
    <property type="term" value="F:methylenetetrahydrofolate dehydrogenase (NADP+) activity"/>
    <property type="evidence" value="ECO:0007669"/>
    <property type="project" value="UniProtKB-UniRule"/>
</dbReference>
<dbReference type="GO" id="GO:0035999">
    <property type="term" value="P:tetrahydrofolate interconversion"/>
    <property type="evidence" value="ECO:0007669"/>
    <property type="project" value="UniProtKB-UniRule"/>
</dbReference>
<evidence type="ECO:0000256" key="12">
    <source>
        <dbReference type="HAMAP-Rule" id="MF_01576"/>
    </source>
</evidence>
<evidence type="ECO:0000313" key="15">
    <source>
        <dbReference type="EMBL" id="QKN23783.1"/>
    </source>
</evidence>
<dbReference type="EC" id="1.5.1.5" evidence="12"/>
<protein>
    <recommendedName>
        <fullName evidence="12">Bifunctional protein FolD</fullName>
    </recommendedName>
    <domain>
        <recommendedName>
            <fullName evidence="12">Methylenetetrahydrofolate dehydrogenase</fullName>
            <ecNumber evidence="12">1.5.1.5</ecNumber>
        </recommendedName>
    </domain>
    <domain>
        <recommendedName>
            <fullName evidence="12">Methenyltetrahydrofolate cyclohydrolase</fullName>
            <ecNumber evidence="12">3.5.4.9</ecNumber>
        </recommendedName>
    </domain>
</protein>
<keyword evidence="9 12" id="KW-0368">Histidine biosynthesis</keyword>
<dbReference type="EMBL" id="CP046051">
    <property type="protein sequence ID" value="QKN23783.1"/>
    <property type="molecule type" value="Genomic_DNA"/>
</dbReference>
<accession>A0A859DU45</accession>
<keyword evidence="5 12" id="KW-0658">Purine biosynthesis</keyword>
<feature type="domain" description="Tetrahydrofolate dehydrogenase/cyclohydrolase NAD(P)-binding" evidence="14">
    <location>
        <begin position="138"/>
        <end position="279"/>
    </location>
</feature>
<dbReference type="InterPro" id="IPR020867">
    <property type="entry name" value="THF_DH/CycHdrlase_CS"/>
</dbReference>
<comment type="catalytic activity">
    <reaction evidence="12">
        <text>(6R)-5,10-methenyltetrahydrofolate + H2O = (6R)-10-formyltetrahydrofolate + H(+)</text>
        <dbReference type="Rhea" id="RHEA:23700"/>
        <dbReference type="ChEBI" id="CHEBI:15377"/>
        <dbReference type="ChEBI" id="CHEBI:15378"/>
        <dbReference type="ChEBI" id="CHEBI:57455"/>
        <dbReference type="ChEBI" id="CHEBI:195366"/>
        <dbReference type="EC" id="3.5.4.9"/>
    </reaction>
</comment>
<comment type="function">
    <text evidence="12">Catalyzes the oxidation of 5,10-methylenetetrahydrofolate to 5,10-methenyltetrahydrofolate and then the hydrolysis of 5,10-methenyltetrahydrofolate to 10-formyltetrahydrofolate.</text>
</comment>
<dbReference type="EC" id="3.5.4.9" evidence="12"/>
<sequence>MGKRIDGKAISAEVRARVKEEVTQMKAAGITPGLAVVLVGDDAASHTYVRNKKKACVETGIYSEVYTLSAAATQQELMALVQSLNARPEIDGILVQLPLPKGLDEDAVINAIDPTKDVDAFHPSNVGHIMIGDYSFLPCTPAGIMEMLRHEKIDIQGKRCVVVGRSNIVGKPMVMLLLHANGTVTVCHSKTRDLAGICRQADILVAAVGKPKFITREMVKPDAVVIDVGMDRDENGKLCGDVDYDAVEPIASYITPVPGGVGPMTISMLLQNTLTAARLHHGVTTAR</sequence>
<dbReference type="Pfam" id="PF02882">
    <property type="entry name" value="THF_DHG_CYH_C"/>
    <property type="match status" value="1"/>
</dbReference>
<evidence type="ECO:0000256" key="2">
    <source>
        <dbReference type="ARBA" id="ARBA00011738"/>
    </source>
</evidence>
<dbReference type="InterPro" id="IPR020631">
    <property type="entry name" value="THF_DH/CycHdrlase_NAD-bd_dom"/>
</dbReference>
<evidence type="ECO:0000256" key="1">
    <source>
        <dbReference type="ARBA" id="ARBA00004777"/>
    </source>
</evidence>
<dbReference type="GO" id="GO:0005829">
    <property type="term" value="C:cytosol"/>
    <property type="evidence" value="ECO:0007669"/>
    <property type="project" value="TreeGrafter"/>
</dbReference>
<dbReference type="RefSeq" id="WP_086035890.1">
    <property type="nucleotide sequence ID" value="NZ_CP046051.1"/>
</dbReference>
<keyword evidence="6 12" id="KW-0378">Hydrolase</keyword>
<dbReference type="CDD" id="cd01080">
    <property type="entry name" value="NAD_bind_m-THF_DH_Cyclohyd"/>
    <property type="match status" value="1"/>
</dbReference>
<name>A0A859DU45_9FIRM</name>
<keyword evidence="3 12" id="KW-0554">One-carbon metabolism</keyword>
<dbReference type="Gene3D" id="3.40.50.720">
    <property type="entry name" value="NAD(P)-binding Rossmann-like Domain"/>
    <property type="match status" value="1"/>
</dbReference>
<keyword evidence="4 12" id="KW-0028">Amino-acid biosynthesis</keyword>
<keyword evidence="10 12" id="KW-0486">Methionine biosynthesis</keyword>
<dbReference type="AlphaFoldDB" id="A0A859DU45"/>
<dbReference type="UniPathway" id="UPA00193"/>
<dbReference type="GO" id="GO:0004477">
    <property type="term" value="F:methenyltetrahydrofolate cyclohydrolase activity"/>
    <property type="evidence" value="ECO:0007669"/>
    <property type="project" value="UniProtKB-UniRule"/>
</dbReference>
<keyword evidence="11 12" id="KW-0511">Multifunctional enzyme</keyword>
<dbReference type="PRINTS" id="PR00085">
    <property type="entry name" value="THFDHDRGNASE"/>
</dbReference>
<feature type="binding site" evidence="12">
    <location>
        <begin position="164"/>
        <end position="166"/>
    </location>
    <ligand>
        <name>NADP(+)</name>
        <dbReference type="ChEBI" id="CHEBI:58349"/>
    </ligand>
</feature>
<keyword evidence="8 12" id="KW-0560">Oxidoreductase</keyword>
<dbReference type="HAMAP" id="MF_01576">
    <property type="entry name" value="THF_DHG_CYH"/>
    <property type="match status" value="1"/>
</dbReference>
<evidence type="ECO:0000256" key="11">
    <source>
        <dbReference type="ARBA" id="ARBA00023268"/>
    </source>
</evidence>
<evidence type="ECO:0000259" key="14">
    <source>
        <dbReference type="Pfam" id="PF02882"/>
    </source>
</evidence>
<dbReference type="InterPro" id="IPR020630">
    <property type="entry name" value="THF_DH/CycHdrlase_cat_dom"/>
</dbReference>
<evidence type="ECO:0000256" key="10">
    <source>
        <dbReference type="ARBA" id="ARBA00023167"/>
    </source>
</evidence>
<dbReference type="PANTHER" id="PTHR48099">
    <property type="entry name" value="C-1-TETRAHYDROFOLATE SYNTHASE, CYTOPLASMIC-RELATED"/>
    <property type="match status" value="1"/>
</dbReference>
<dbReference type="KEGG" id="clf:GJQ69_04390"/>
<evidence type="ECO:0000259" key="13">
    <source>
        <dbReference type="Pfam" id="PF00763"/>
    </source>
</evidence>
<dbReference type="InterPro" id="IPR000672">
    <property type="entry name" value="THF_DH/CycHdrlase"/>
</dbReference>
<dbReference type="FunFam" id="3.40.50.720:FF:000094">
    <property type="entry name" value="Bifunctional protein FolD"/>
    <property type="match status" value="1"/>
</dbReference>
<dbReference type="Proteomes" id="UP000501316">
    <property type="component" value="Chromosome"/>
</dbReference>
<dbReference type="PROSITE" id="PS00767">
    <property type="entry name" value="THF_DHG_CYH_2"/>
    <property type="match status" value="1"/>
</dbReference>
<reference evidence="15 16" key="1">
    <citation type="submission" date="2019-11" db="EMBL/GenBank/DDBJ databases">
        <authorList>
            <person name="Ren C."/>
            <person name="Wang H."/>
            <person name="Xu Y."/>
        </authorList>
    </citation>
    <scope>NUCLEOTIDE SEQUENCE [LARGE SCALE GENOMIC DNA]</scope>
    <source>
        <strain evidence="15 16">LBM 19010</strain>
    </source>
</reference>
<evidence type="ECO:0000256" key="5">
    <source>
        <dbReference type="ARBA" id="ARBA00022755"/>
    </source>
</evidence>
<comment type="pathway">
    <text evidence="1 12">One-carbon metabolism; tetrahydrofolate interconversion.</text>
</comment>
<dbReference type="InterPro" id="IPR046346">
    <property type="entry name" value="Aminoacid_DH-like_N_sf"/>
</dbReference>
<dbReference type="NCBIfam" id="NF008058">
    <property type="entry name" value="PRK10792.1"/>
    <property type="match status" value="1"/>
</dbReference>
<dbReference type="GO" id="GO:0000105">
    <property type="term" value="P:L-histidine biosynthetic process"/>
    <property type="evidence" value="ECO:0007669"/>
    <property type="project" value="UniProtKB-KW"/>
</dbReference>
<dbReference type="NCBIfam" id="NF010783">
    <property type="entry name" value="PRK14186.1"/>
    <property type="match status" value="1"/>
</dbReference>
<dbReference type="SUPFAM" id="SSF51735">
    <property type="entry name" value="NAD(P)-binding Rossmann-fold domains"/>
    <property type="match status" value="1"/>
</dbReference>
<evidence type="ECO:0000256" key="9">
    <source>
        <dbReference type="ARBA" id="ARBA00023102"/>
    </source>
</evidence>
<dbReference type="Pfam" id="PF00763">
    <property type="entry name" value="THF_DHG_CYH"/>
    <property type="match status" value="1"/>
</dbReference>
<proteinExistence type="inferred from homology"/>
<dbReference type="InterPro" id="IPR036291">
    <property type="entry name" value="NAD(P)-bd_dom_sf"/>
</dbReference>
<comment type="catalytic activity">
    <reaction evidence="12">
        <text>(6R)-5,10-methylene-5,6,7,8-tetrahydrofolate + NADP(+) = (6R)-5,10-methenyltetrahydrofolate + NADPH</text>
        <dbReference type="Rhea" id="RHEA:22812"/>
        <dbReference type="ChEBI" id="CHEBI:15636"/>
        <dbReference type="ChEBI" id="CHEBI:57455"/>
        <dbReference type="ChEBI" id="CHEBI:57783"/>
        <dbReference type="ChEBI" id="CHEBI:58349"/>
        <dbReference type="EC" id="1.5.1.5"/>
    </reaction>
</comment>
<organism evidence="15 16">
    <name type="scientific">Caproicibacterium lactatifermentans</name>
    <dbReference type="NCBI Taxonomy" id="2666138"/>
    <lineage>
        <taxon>Bacteria</taxon>
        <taxon>Bacillati</taxon>
        <taxon>Bacillota</taxon>
        <taxon>Clostridia</taxon>
        <taxon>Eubacteriales</taxon>
        <taxon>Oscillospiraceae</taxon>
        <taxon>Caproicibacterium</taxon>
    </lineage>
</organism>
<comment type="similarity">
    <text evidence="12">Belongs to the tetrahydrofolate dehydrogenase/cyclohydrolase family.</text>
</comment>
<dbReference type="SUPFAM" id="SSF53223">
    <property type="entry name" value="Aminoacid dehydrogenase-like, N-terminal domain"/>
    <property type="match status" value="1"/>
</dbReference>
<dbReference type="Gene3D" id="3.40.50.10860">
    <property type="entry name" value="Leucine Dehydrogenase, chain A, domain 1"/>
    <property type="match status" value="1"/>
</dbReference>
<evidence type="ECO:0000256" key="6">
    <source>
        <dbReference type="ARBA" id="ARBA00022801"/>
    </source>
</evidence>
<dbReference type="PANTHER" id="PTHR48099:SF5">
    <property type="entry name" value="C-1-TETRAHYDROFOLATE SYNTHASE, CYTOPLASMIC"/>
    <property type="match status" value="1"/>
</dbReference>
<dbReference type="GO" id="GO:0009086">
    <property type="term" value="P:methionine biosynthetic process"/>
    <property type="evidence" value="ECO:0007669"/>
    <property type="project" value="UniProtKB-KW"/>
</dbReference>
<keyword evidence="7 12" id="KW-0521">NADP</keyword>
<evidence type="ECO:0000313" key="16">
    <source>
        <dbReference type="Proteomes" id="UP000501316"/>
    </source>
</evidence>